<sequence>MASACSILYEEQLLCSICLGAFNEPVSTPCGHNFCKGCITQYWNSQSNGPAKCPLCLKKLGNKPKLRVNTEFRDVVEHFNRIREKDGPKNIAQPGEPHLESHQKLKKHKLIDPFVCAMCLNDDHAAHEAVTLERAFKDRRVTLENVASEMKKMENVKSASVKKIKGLLQKSRKMSVNDIGQIIQDLSALMASLERKQNELVKVVEQKQKESEKQAEDQITLLEQELSDLRRRRSEIERLIKSEDYLYLLQNCPSTLTPETPNPMDPLTEQHIYAGLVRQSVAPIKERVNNEMEILIQKISQQVRLGNGCVLSPLLFSLYTNDCISGDPAVKTPEVSRRQNGPLPYR</sequence>
<evidence type="ECO:0000313" key="7">
    <source>
        <dbReference type="Ensembl" id="ENSFHEP00000017576.1"/>
    </source>
</evidence>
<name>A0A3Q2PV47_FUNHE</name>
<dbReference type="InterPro" id="IPR058030">
    <property type="entry name" value="TRIM8/14/16/25/29/45/65_CC"/>
</dbReference>
<evidence type="ECO:0000256" key="4">
    <source>
        <dbReference type="PROSITE-ProRule" id="PRU00175"/>
    </source>
</evidence>
<dbReference type="Gene3D" id="3.30.40.10">
    <property type="entry name" value="Zinc/RING finger domain, C3HC4 (zinc finger)"/>
    <property type="match status" value="1"/>
</dbReference>
<feature type="domain" description="RING-type" evidence="6">
    <location>
        <begin position="15"/>
        <end position="56"/>
    </location>
</feature>
<dbReference type="InterPro" id="IPR050143">
    <property type="entry name" value="TRIM/RBCC"/>
</dbReference>
<reference evidence="7" key="2">
    <citation type="submission" date="2025-09" db="UniProtKB">
        <authorList>
            <consortium name="Ensembl"/>
        </authorList>
    </citation>
    <scope>IDENTIFICATION</scope>
</reference>
<dbReference type="InterPro" id="IPR013083">
    <property type="entry name" value="Znf_RING/FYVE/PHD"/>
</dbReference>
<dbReference type="AlphaFoldDB" id="A0A3Q2PV47"/>
<keyword evidence="2 4" id="KW-0863">Zinc-finger</keyword>
<dbReference type="PANTHER" id="PTHR24103">
    <property type="entry name" value="E3 UBIQUITIN-PROTEIN LIGASE TRIM"/>
    <property type="match status" value="1"/>
</dbReference>
<feature type="coiled-coil region" evidence="5">
    <location>
        <begin position="183"/>
        <end position="239"/>
    </location>
</feature>
<keyword evidence="1" id="KW-0479">Metal-binding</keyword>
<dbReference type="PROSITE" id="PS00518">
    <property type="entry name" value="ZF_RING_1"/>
    <property type="match status" value="1"/>
</dbReference>
<protein>
    <recommendedName>
        <fullName evidence="6">RING-type domain-containing protein</fullName>
    </recommendedName>
</protein>
<proteinExistence type="predicted"/>
<dbReference type="Pfam" id="PF25600">
    <property type="entry name" value="TRIM_CC"/>
    <property type="match status" value="1"/>
</dbReference>
<accession>A0A3Q2PV47</accession>
<dbReference type="GO" id="GO:0008270">
    <property type="term" value="F:zinc ion binding"/>
    <property type="evidence" value="ECO:0007669"/>
    <property type="project" value="UniProtKB-KW"/>
</dbReference>
<dbReference type="GeneTree" id="ENSGT01040000240385"/>
<evidence type="ECO:0000256" key="1">
    <source>
        <dbReference type="ARBA" id="ARBA00022723"/>
    </source>
</evidence>
<dbReference type="STRING" id="8078.ENSFHEP00000017576"/>
<dbReference type="Ensembl" id="ENSFHET00000026301.1">
    <property type="protein sequence ID" value="ENSFHEP00000017576.1"/>
    <property type="gene ID" value="ENSFHEG00000019320.1"/>
</dbReference>
<keyword evidence="5" id="KW-0175">Coiled coil</keyword>
<evidence type="ECO:0000256" key="5">
    <source>
        <dbReference type="SAM" id="Coils"/>
    </source>
</evidence>
<dbReference type="InterPro" id="IPR017907">
    <property type="entry name" value="Znf_RING_CS"/>
</dbReference>
<keyword evidence="8" id="KW-1185">Reference proteome</keyword>
<dbReference type="SUPFAM" id="SSF57850">
    <property type="entry name" value="RING/U-box"/>
    <property type="match status" value="1"/>
</dbReference>
<dbReference type="Proteomes" id="UP000265000">
    <property type="component" value="Unplaced"/>
</dbReference>
<dbReference type="PROSITE" id="PS50089">
    <property type="entry name" value="ZF_RING_2"/>
    <property type="match status" value="1"/>
</dbReference>
<dbReference type="InterPro" id="IPR027370">
    <property type="entry name" value="Znf-RING_euk"/>
</dbReference>
<organism evidence="7 8">
    <name type="scientific">Fundulus heteroclitus</name>
    <name type="common">Killifish</name>
    <name type="synonym">Mummichog</name>
    <dbReference type="NCBI Taxonomy" id="8078"/>
    <lineage>
        <taxon>Eukaryota</taxon>
        <taxon>Metazoa</taxon>
        <taxon>Chordata</taxon>
        <taxon>Craniata</taxon>
        <taxon>Vertebrata</taxon>
        <taxon>Euteleostomi</taxon>
        <taxon>Actinopterygii</taxon>
        <taxon>Neopterygii</taxon>
        <taxon>Teleostei</taxon>
        <taxon>Neoteleostei</taxon>
        <taxon>Acanthomorphata</taxon>
        <taxon>Ovalentaria</taxon>
        <taxon>Atherinomorphae</taxon>
        <taxon>Cyprinodontiformes</taxon>
        <taxon>Fundulidae</taxon>
        <taxon>Fundulus</taxon>
    </lineage>
</organism>
<evidence type="ECO:0000259" key="6">
    <source>
        <dbReference type="PROSITE" id="PS50089"/>
    </source>
</evidence>
<reference evidence="7" key="1">
    <citation type="submission" date="2025-08" db="UniProtKB">
        <authorList>
            <consortium name="Ensembl"/>
        </authorList>
    </citation>
    <scope>IDENTIFICATION</scope>
</reference>
<evidence type="ECO:0000256" key="2">
    <source>
        <dbReference type="ARBA" id="ARBA00022771"/>
    </source>
</evidence>
<evidence type="ECO:0000256" key="3">
    <source>
        <dbReference type="ARBA" id="ARBA00022833"/>
    </source>
</evidence>
<keyword evidence="3" id="KW-0862">Zinc</keyword>
<dbReference type="SMART" id="SM00184">
    <property type="entry name" value="RING"/>
    <property type="match status" value="1"/>
</dbReference>
<evidence type="ECO:0000313" key="8">
    <source>
        <dbReference type="Proteomes" id="UP000265000"/>
    </source>
</evidence>
<dbReference type="Pfam" id="PF13445">
    <property type="entry name" value="zf-RING_UBOX"/>
    <property type="match status" value="1"/>
</dbReference>
<dbReference type="InterPro" id="IPR001841">
    <property type="entry name" value="Znf_RING"/>
</dbReference>